<gene>
    <name evidence="1" type="ORF">Pr1d_20930</name>
</gene>
<sequence length="97" mass="11424">MNEAYGKDFRGLQLTSREQAAVDRFEKEKAERIPWQSDRSIPQKYWRQMSGWHTKVINEPDGQYLNEGTVGYWFVHPESTLNPLHRCHTQQAKSSKS</sequence>
<dbReference type="KEGG" id="bgok:Pr1d_20930"/>
<dbReference type="EMBL" id="CP042913">
    <property type="protein sequence ID" value="QEG34808.1"/>
    <property type="molecule type" value="Genomic_DNA"/>
</dbReference>
<proteinExistence type="predicted"/>
<name>A0A5B9Q714_9BACT</name>
<dbReference type="AlphaFoldDB" id="A0A5B9Q714"/>
<dbReference type="OrthoDB" id="273891at2"/>
<protein>
    <submittedName>
        <fullName evidence="1">Uncharacterized protein</fullName>
    </submittedName>
</protein>
<accession>A0A5B9Q714</accession>
<reference evidence="1 2" key="1">
    <citation type="submission" date="2019-08" db="EMBL/GenBank/DDBJ databases">
        <title>Deep-cultivation of Planctomycetes and their phenomic and genomic characterization uncovers novel biology.</title>
        <authorList>
            <person name="Wiegand S."/>
            <person name="Jogler M."/>
            <person name="Boedeker C."/>
            <person name="Pinto D."/>
            <person name="Vollmers J."/>
            <person name="Rivas-Marin E."/>
            <person name="Kohn T."/>
            <person name="Peeters S.H."/>
            <person name="Heuer A."/>
            <person name="Rast P."/>
            <person name="Oberbeckmann S."/>
            <person name="Bunk B."/>
            <person name="Jeske O."/>
            <person name="Meyerdierks A."/>
            <person name="Storesund J.E."/>
            <person name="Kallscheuer N."/>
            <person name="Luecker S."/>
            <person name="Lage O.M."/>
            <person name="Pohl T."/>
            <person name="Merkel B.J."/>
            <person name="Hornburger P."/>
            <person name="Mueller R.-W."/>
            <person name="Bruemmer F."/>
            <person name="Labrenz M."/>
            <person name="Spormann A.M."/>
            <person name="Op den Camp H."/>
            <person name="Overmann J."/>
            <person name="Amann R."/>
            <person name="Jetten M.S.M."/>
            <person name="Mascher T."/>
            <person name="Medema M.H."/>
            <person name="Devos D.P."/>
            <person name="Kaster A.-K."/>
            <person name="Ovreas L."/>
            <person name="Rohde M."/>
            <person name="Galperin M.Y."/>
            <person name="Jogler C."/>
        </authorList>
    </citation>
    <scope>NUCLEOTIDE SEQUENCE [LARGE SCALE GENOMIC DNA]</scope>
    <source>
        <strain evidence="1 2">Pr1d</strain>
    </source>
</reference>
<evidence type="ECO:0000313" key="1">
    <source>
        <dbReference type="EMBL" id="QEG34808.1"/>
    </source>
</evidence>
<evidence type="ECO:0000313" key="2">
    <source>
        <dbReference type="Proteomes" id="UP000323917"/>
    </source>
</evidence>
<keyword evidence="2" id="KW-1185">Reference proteome</keyword>
<organism evidence="1 2">
    <name type="scientific">Bythopirellula goksoeyrii</name>
    <dbReference type="NCBI Taxonomy" id="1400387"/>
    <lineage>
        <taxon>Bacteria</taxon>
        <taxon>Pseudomonadati</taxon>
        <taxon>Planctomycetota</taxon>
        <taxon>Planctomycetia</taxon>
        <taxon>Pirellulales</taxon>
        <taxon>Lacipirellulaceae</taxon>
        <taxon>Bythopirellula</taxon>
    </lineage>
</organism>
<dbReference type="Proteomes" id="UP000323917">
    <property type="component" value="Chromosome"/>
</dbReference>
<dbReference type="RefSeq" id="WP_148073403.1">
    <property type="nucleotide sequence ID" value="NZ_CP042913.1"/>
</dbReference>